<dbReference type="Gene3D" id="3.90.1200.10">
    <property type="match status" value="1"/>
</dbReference>
<feature type="domain" description="Aminoglycoside phosphotransferase" evidence="1">
    <location>
        <begin position="113"/>
        <end position="296"/>
    </location>
</feature>
<dbReference type="GO" id="GO:0016740">
    <property type="term" value="F:transferase activity"/>
    <property type="evidence" value="ECO:0007669"/>
    <property type="project" value="UniProtKB-KW"/>
</dbReference>
<dbReference type="SUPFAM" id="SSF56112">
    <property type="entry name" value="Protein kinase-like (PK-like)"/>
    <property type="match status" value="1"/>
</dbReference>
<protein>
    <submittedName>
        <fullName evidence="2">Phosphotransferase enzyme family protein</fullName>
    </submittedName>
</protein>
<evidence type="ECO:0000259" key="1">
    <source>
        <dbReference type="Pfam" id="PF01636"/>
    </source>
</evidence>
<keyword evidence="3" id="KW-1185">Reference proteome</keyword>
<dbReference type="RefSeq" id="WP_092260714.1">
    <property type="nucleotide sequence ID" value="NZ_CP047199.1"/>
</dbReference>
<name>A0A1H9W5W5_9CORY</name>
<accession>A0A1H9W5W5</accession>
<sequence>MNQEGSLGEWLRKQRFYRGNPKEDPQVRVIKKKPFLTGHHYFVDTVAGVYQFFLDDNGNDLTAETVEWMRQDAHGGIPLSDGATLHGELPKNFTIAPVANPTGRNLHYRMTDIDTGKHYMVRVFHYLTEGLSSEIDLLSQLTGAHFPKVEGYVTIELDGIDYTLSAIESYESGEPGSVIAKQNASAGFYHHTELINLGQTVRYMHDALAMAFPTGRRPTNFMGDALKDLFEELADDYPHLEEHRQRIDHLVAAMPDDFPVQRIHGDLRLELTLFHKGVWVIVDFNESIPHPGAYELRSPTEDVAGIVASLREHGANNPVWCENVVDSFLEGYGLDMIDATFRACQARRGLLMLSTAETEAQRVQGRRLLSLEG</sequence>
<gene>
    <name evidence="2" type="ORF">SAMN05661109_02543</name>
</gene>
<dbReference type="Proteomes" id="UP000198929">
    <property type="component" value="Unassembled WGS sequence"/>
</dbReference>
<dbReference type="InterPro" id="IPR011009">
    <property type="entry name" value="Kinase-like_dom_sf"/>
</dbReference>
<dbReference type="EMBL" id="FOGQ01000017">
    <property type="protein sequence ID" value="SES29179.1"/>
    <property type="molecule type" value="Genomic_DNA"/>
</dbReference>
<dbReference type="InterPro" id="IPR002575">
    <property type="entry name" value="Aminoglycoside_PTrfase"/>
</dbReference>
<proteinExistence type="predicted"/>
<organism evidence="2 3">
    <name type="scientific">Corynebacterium cystitidis DSM 20524</name>
    <dbReference type="NCBI Taxonomy" id="1121357"/>
    <lineage>
        <taxon>Bacteria</taxon>
        <taxon>Bacillati</taxon>
        <taxon>Actinomycetota</taxon>
        <taxon>Actinomycetes</taxon>
        <taxon>Mycobacteriales</taxon>
        <taxon>Corynebacteriaceae</taxon>
        <taxon>Corynebacterium</taxon>
    </lineage>
</organism>
<dbReference type="AlphaFoldDB" id="A0A1H9W5W5"/>
<dbReference type="STRING" id="1121357.SAMN05661109_02543"/>
<reference evidence="3" key="1">
    <citation type="submission" date="2016-10" db="EMBL/GenBank/DDBJ databases">
        <authorList>
            <person name="Varghese N."/>
            <person name="Submissions S."/>
        </authorList>
    </citation>
    <scope>NUCLEOTIDE SEQUENCE [LARGE SCALE GENOMIC DNA]</scope>
    <source>
        <strain evidence="3">DSM 20524</strain>
    </source>
</reference>
<evidence type="ECO:0000313" key="2">
    <source>
        <dbReference type="EMBL" id="SES29179.1"/>
    </source>
</evidence>
<evidence type="ECO:0000313" key="3">
    <source>
        <dbReference type="Proteomes" id="UP000198929"/>
    </source>
</evidence>
<dbReference type="Pfam" id="PF01636">
    <property type="entry name" value="APH"/>
    <property type="match status" value="1"/>
</dbReference>
<keyword evidence="2" id="KW-0808">Transferase</keyword>